<protein>
    <recommendedName>
        <fullName evidence="3">Molybdopterin synthase sulfur carrier subunit</fullName>
    </recommendedName>
</protein>
<sequence>KTSPTITMLYFAAASTSIGLTSEQVTLPLGQSQTESPEHREAELKFPLSSLPSLLLSLHPTALNLKQILDTSQWSVNVEMVDSDDMDKIELKGGEEVAVICPVSGG</sequence>
<dbReference type="InterPro" id="IPR044672">
    <property type="entry name" value="MOCS2A"/>
</dbReference>
<accession>A0A4V4HHM3</accession>
<feature type="non-terminal residue" evidence="1">
    <location>
        <position position="1"/>
    </location>
</feature>
<evidence type="ECO:0008006" key="3">
    <source>
        <dbReference type="Google" id="ProtNLM"/>
    </source>
</evidence>
<proteinExistence type="predicted"/>
<dbReference type="InterPro" id="IPR003749">
    <property type="entry name" value="ThiS/MoaD-like"/>
</dbReference>
<dbReference type="PANTHER" id="PTHR33359">
    <property type="entry name" value="MOLYBDOPTERIN SYNTHASE SULFUR CARRIER SUBUNIT"/>
    <property type="match status" value="1"/>
</dbReference>
<evidence type="ECO:0000313" key="2">
    <source>
        <dbReference type="Proteomes" id="UP000297245"/>
    </source>
</evidence>
<gene>
    <name evidence="1" type="ORF">K435DRAFT_775105</name>
</gene>
<organism evidence="1 2">
    <name type="scientific">Dendrothele bispora (strain CBS 962.96)</name>
    <dbReference type="NCBI Taxonomy" id="1314807"/>
    <lineage>
        <taxon>Eukaryota</taxon>
        <taxon>Fungi</taxon>
        <taxon>Dikarya</taxon>
        <taxon>Basidiomycota</taxon>
        <taxon>Agaricomycotina</taxon>
        <taxon>Agaricomycetes</taxon>
        <taxon>Agaricomycetidae</taxon>
        <taxon>Agaricales</taxon>
        <taxon>Agaricales incertae sedis</taxon>
        <taxon>Dendrothele</taxon>
    </lineage>
</organism>
<dbReference type="AlphaFoldDB" id="A0A4V4HHM3"/>
<dbReference type="Gene3D" id="3.10.20.30">
    <property type="match status" value="1"/>
</dbReference>
<dbReference type="OrthoDB" id="5595860at2759"/>
<dbReference type="GO" id="GO:0006777">
    <property type="term" value="P:Mo-molybdopterin cofactor biosynthetic process"/>
    <property type="evidence" value="ECO:0007669"/>
    <property type="project" value="InterPro"/>
</dbReference>
<evidence type="ECO:0000313" key="1">
    <source>
        <dbReference type="EMBL" id="THV03216.1"/>
    </source>
</evidence>
<name>A0A4V4HHM3_DENBC</name>
<dbReference type="PANTHER" id="PTHR33359:SF1">
    <property type="entry name" value="MOLYBDOPTERIN SYNTHASE SULFUR CARRIER SUBUNIT"/>
    <property type="match status" value="1"/>
</dbReference>
<dbReference type="CDD" id="cd00754">
    <property type="entry name" value="Ubl_MoaD"/>
    <property type="match status" value="1"/>
</dbReference>
<dbReference type="Pfam" id="PF02597">
    <property type="entry name" value="ThiS"/>
    <property type="match status" value="1"/>
</dbReference>
<keyword evidence="2" id="KW-1185">Reference proteome</keyword>
<reference evidence="1 2" key="1">
    <citation type="journal article" date="2019" name="Nat. Ecol. Evol.">
        <title>Megaphylogeny resolves global patterns of mushroom evolution.</title>
        <authorList>
            <person name="Varga T."/>
            <person name="Krizsan K."/>
            <person name="Foldi C."/>
            <person name="Dima B."/>
            <person name="Sanchez-Garcia M."/>
            <person name="Sanchez-Ramirez S."/>
            <person name="Szollosi G.J."/>
            <person name="Szarkandi J.G."/>
            <person name="Papp V."/>
            <person name="Albert L."/>
            <person name="Andreopoulos W."/>
            <person name="Angelini C."/>
            <person name="Antonin V."/>
            <person name="Barry K.W."/>
            <person name="Bougher N.L."/>
            <person name="Buchanan P."/>
            <person name="Buyck B."/>
            <person name="Bense V."/>
            <person name="Catcheside P."/>
            <person name="Chovatia M."/>
            <person name="Cooper J."/>
            <person name="Damon W."/>
            <person name="Desjardin D."/>
            <person name="Finy P."/>
            <person name="Geml J."/>
            <person name="Haridas S."/>
            <person name="Hughes K."/>
            <person name="Justo A."/>
            <person name="Karasinski D."/>
            <person name="Kautmanova I."/>
            <person name="Kiss B."/>
            <person name="Kocsube S."/>
            <person name="Kotiranta H."/>
            <person name="LaButti K.M."/>
            <person name="Lechner B.E."/>
            <person name="Liimatainen K."/>
            <person name="Lipzen A."/>
            <person name="Lukacs Z."/>
            <person name="Mihaltcheva S."/>
            <person name="Morgado L.N."/>
            <person name="Niskanen T."/>
            <person name="Noordeloos M.E."/>
            <person name="Ohm R.A."/>
            <person name="Ortiz-Santana B."/>
            <person name="Ovrebo C."/>
            <person name="Racz N."/>
            <person name="Riley R."/>
            <person name="Savchenko A."/>
            <person name="Shiryaev A."/>
            <person name="Soop K."/>
            <person name="Spirin V."/>
            <person name="Szebenyi C."/>
            <person name="Tomsovsky M."/>
            <person name="Tulloss R.E."/>
            <person name="Uehling J."/>
            <person name="Grigoriev I.V."/>
            <person name="Vagvolgyi C."/>
            <person name="Papp T."/>
            <person name="Martin F.M."/>
            <person name="Miettinen O."/>
            <person name="Hibbett D.S."/>
            <person name="Nagy L.G."/>
        </authorList>
    </citation>
    <scope>NUCLEOTIDE SEQUENCE [LARGE SCALE GENOMIC DNA]</scope>
    <source>
        <strain evidence="1 2">CBS 962.96</strain>
    </source>
</reference>
<dbReference type="GO" id="GO:1990133">
    <property type="term" value="C:molybdopterin adenylyltransferase complex"/>
    <property type="evidence" value="ECO:0007669"/>
    <property type="project" value="TreeGrafter"/>
</dbReference>
<dbReference type="InterPro" id="IPR012675">
    <property type="entry name" value="Beta-grasp_dom_sf"/>
</dbReference>
<dbReference type="Proteomes" id="UP000297245">
    <property type="component" value="Unassembled WGS sequence"/>
</dbReference>
<dbReference type="EMBL" id="ML179069">
    <property type="protein sequence ID" value="THV03216.1"/>
    <property type="molecule type" value="Genomic_DNA"/>
</dbReference>